<proteinExistence type="predicted"/>
<evidence type="ECO:0000313" key="2">
    <source>
        <dbReference type="EMBL" id="OFV71440.1"/>
    </source>
</evidence>
<name>A0A1F2PJB9_9FIRM</name>
<dbReference type="EMBL" id="LKEU01000021">
    <property type="protein sequence ID" value="OFV71440.1"/>
    <property type="molecule type" value="Genomic_DNA"/>
</dbReference>
<accession>A0A1F2PJB9</accession>
<dbReference type="InterPro" id="IPR048667">
    <property type="entry name" value="Imm5-like"/>
</dbReference>
<dbReference type="RefSeq" id="WP_070370399.1">
    <property type="nucleotide sequence ID" value="NZ_LKEU01000021.1"/>
</dbReference>
<dbReference type="Pfam" id="PF21805">
    <property type="entry name" value="Imm5_like"/>
    <property type="match status" value="1"/>
</dbReference>
<comment type="caution">
    <text evidence="2">The sequence shown here is derived from an EMBL/GenBank/DDBJ whole genome shotgun (WGS) entry which is preliminary data.</text>
</comment>
<dbReference type="Proteomes" id="UP000176244">
    <property type="component" value="Unassembled WGS sequence"/>
</dbReference>
<evidence type="ECO:0000259" key="1">
    <source>
        <dbReference type="Pfam" id="PF21805"/>
    </source>
</evidence>
<gene>
    <name evidence="2" type="ORF">ACWI_10560</name>
</gene>
<reference evidence="2 3" key="1">
    <citation type="submission" date="2015-09" db="EMBL/GenBank/DDBJ databases">
        <title>Genome sequence of Acetobacterium wieringae DSM 1911.</title>
        <authorList>
            <person name="Poehlein A."/>
            <person name="Bengelsdorf F.R."/>
            <person name="Schiel-Bengelsdorf B."/>
            <person name="Duerre P."/>
            <person name="Daniel R."/>
        </authorList>
    </citation>
    <scope>NUCLEOTIDE SEQUENCE [LARGE SCALE GENOMIC DNA]</scope>
    <source>
        <strain evidence="2 3">DSM 1911</strain>
    </source>
</reference>
<feature type="domain" description="Imm-5-like" evidence="1">
    <location>
        <begin position="22"/>
        <end position="152"/>
    </location>
</feature>
<dbReference type="AlphaFoldDB" id="A0A1F2PJB9"/>
<sequence length="175" mass="19460">MPKTRKMLCDWKAPYIQSLMRLIETQSKETLANWAITYCEERLLPLWERDYPDDLRPQQALKAAREWLSGTIKLPQAKKKILACHGAARDAEGNPVAQAAARAIGQSASTIHSARHCIGLAFYGALAVAYDQLGTAASWDEIEHCAAAECGRIEAALRSMAVEHERNPAKINWNC</sequence>
<dbReference type="OrthoDB" id="1654420at2"/>
<evidence type="ECO:0000313" key="3">
    <source>
        <dbReference type="Proteomes" id="UP000176244"/>
    </source>
</evidence>
<dbReference type="STRING" id="52694.ACWI_10560"/>
<protein>
    <recommendedName>
        <fullName evidence="1">Imm-5-like domain-containing protein</fullName>
    </recommendedName>
</protein>
<organism evidence="2 3">
    <name type="scientific">Acetobacterium wieringae</name>
    <dbReference type="NCBI Taxonomy" id="52694"/>
    <lineage>
        <taxon>Bacteria</taxon>
        <taxon>Bacillati</taxon>
        <taxon>Bacillota</taxon>
        <taxon>Clostridia</taxon>
        <taxon>Eubacteriales</taxon>
        <taxon>Eubacteriaceae</taxon>
        <taxon>Acetobacterium</taxon>
    </lineage>
</organism>